<organism evidence="2 3">
    <name type="scientific">Mucuna pruriens</name>
    <name type="common">Velvet bean</name>
    <name type="synonym">Dolichos pruriens</name>
    <dbReference type="NCBI Taxonomy" id="157652"/>
    <lineage>
        <taxon>Eukaryota</taxon>
        <taxon>Viridiplantae</taxon>
        <taxon>Streptophyta</taxon>
        <taxon>Embryophyta</taxon>
        <taxon>Tracheophyta</taxon>
        <taxon>Spermatophyta</taxon>
        <taxon>Magnoliopsida</taxon>
        <taxon>eudicotyledons</taxon>
        <taxon>Gunneridae</taxon>
        <taxon>Pentapetalae</taxon>
        <taxon>rosids</taxon>
        <taxon>fabids</taxon>
        <taxon>Fabales</taxon>
        <taxon>Fabaceae</taxon>
        <taxon>Papilionoideae</taxon>
        <taxon>50 kb inversion clade</taxon>
        <taxon>NPAAA clade</taxon>
        <taxon>indigoferoid/millettioid clade</taxon>
        <taxon>Phaseoleae</taxon>
        <taxon>Mucuna</taxon>
    </lineage>
</organism>
<feature type="non-terminal residue" evidence="2">
    <location>
        <position position="1"/>
    </location>
</feature>
<keyword evidence="3" id="KW-1185">Reference proteome</keyword>
<dbReference type="AlphaFoldDB" id="A0A371EJS2"/>
<dbReference type="OrthoDB" id="1746281at2759"/>
<dbReference type="STRING" id="157652.A0A371EJS2"/>
<dbReference type="Proteomes" id="UP000257109">
    <property type="component" value="Unassembled WGS sequence"/>
</dbReference>
<comment type="similarity">
    <text evidence="1">Belongs to the 'GDSL' lipolytic enzyme family.</text>
</comment>
<dbReference type="PANTHER" id="PTHR45650:SF77">
    <property type="entry name" value="GDSL-LIKE LIPASE_ACYLHYDROLASE"/>
    <property type="match status" value="1"/>
</dbReference>
<dbReference type="EMBL" id="QJKJ01013496">
    <property type="protein sequence ID" value="RDX66308.1"/>
    <property type="molecule type" value="Genomic_DNA"/>
</dbReference>
<sequence>MALFGVSPIGCNPNALAQNSPHGRTFVARINYANQLSNNDLRSLVDQLNNHLRDARFIYGGVDAKKAGVITGKVGSPLENQIYSHIEVGCKSVTLEQFKWRSEDCTEEVARRRKGHAEGNAVGVLGMQWLSRRCGDGGWAVVAGRQ</sequence>
<evidence type="ECO:0000313" key="3">
    <source>
        <dbReference type="Proteomes" id="UP000257109"/>
    </source>
</evidence>
<evidence type="ECO:0000313" key="2">
    <source>
        <dbReference type="EMBL" id="RDX66308.1"/>
    </source>
</evidence>
<dbReference type="InterPro" id="IPR051238">
    <property type="entry name" value="GDSL_esterase/lipase"/>
</dbReference>
<evidence type="ECO:0000256" key="1">
    <source>
        <dbReference type="ARBA" id="ARBA00008668"/>
    </source>
</evidence>
<proteinExistence type="inferred from homology"/>
<gene>
    <name evidence="2" type="ORF">CR513_54939</name>
</gene>
<dbReference type="PANTHER" id="PTHR45650">
    <property type="entry name" value="GDSL-LIKE LIPASE/ACYLHYDROLASE-RELATED"/>
    <property type="match status" value="1"/>
</dbReference>
<name>A0A371EJS2_MUCPR</name>
<accession>A0A371EJS2</accession>
<reference evidence="2" key="1">
    <citation type="submission" date="2018-05" db="EMBL/GenBank/DDBJ databases">
        <title>Draft genome of Mucuna pruriens seed.</title>
        <authorList>
            <person name="Nnadi N.E."/>
            <person name="Vos R."/>
            <person name="Hasami M.H."/>
            <person name="Devisetty U.K."/>
            <person name="Aguiy J.C."/>
        </authorList>
    </citation>
    <scope>NUCLEOTIDE SEQUENCE [LARGE SCALE GENOMIC DNA]</scope>
    <source>
        <strain evidence="2">JCA_2017</strain>
    </source>
</reference>
<comment type="caution">
    <text evidence="2">The sequence shown here is derived from an EMBL/GenBank/DDBJ whole genome shotgun (WGS) entry which is preliminary data.</text>
</comment>
<protein>
    <submittedName>
        <fullName evidence="2">GDSL esterase/lipase</fullName>
    </submittedName>
</protein>